<dbReference type="Proteomes" id="UP001054945">
    <property type="component" value="Unassembled WGS sequence"/>
</dbReference>
<dbReference type="EMBL" id="BPLR01021501">
    <property type="protein sequence ID" value="GIX90501.1"/>
    <property type="molecule type" value="Genomic_DNA"/>
</dbReference>
<feature type="signal peptide" evidence="2">
    <location>
        <begin position="1"/>
        <end position="24"/>
    </location>
</feature>
<keyword evidence="4" id="KW-1185">Reference proteome</keyword>
<comment type="caution">
    <text evidence="3">The sequence shown here is derived from an EMBL/GenBank/DDBJ whole genome shotgun (WGS) entry which is preliminary data.</text>
</comment>
<protein>
    <submittedName>
        <fullName evidence="3">Uncharacterized protein</fullName>
    </submittedName>
</protein>
<reference evidence="3 4" key="1">
    <citation type="submission" date="2021-06" db="EMBL/GenBank/DDBJ databases">
        <title>Caerostris extrusa draft genome.</title>
        <authorList>
            <person name="Kono N."/>
            <person name="Arakawa K."/>
        </authorList>
    </citation>
    <scope>NUCLEOTIDE SEQUENCE [LARGE SCALE GENOMIC DNA]</scope>
</reference>
<gene>
    <name evidence="3" type="ORF">CEXT_344821</name>
</gene>
<evidence type="ECO:0000256" key="2">
    <source>
        <dbReference type="SAM" id="SignalP"/>
    </source>
</evidence>
<feature type="compositionally biased region" description="Polar residues" evidence="1">
    <location>
        <begin position="26"/>
        <end position="39"/>
    </location>
</feature>
<accession>A0AAV4P2R2</accession>
<feature type="compositionally biased region" description="Polar residues" evidence="1">
    <location>
        <begin position="49"/>
        <end position="59"/>
    </location>
</feature>
<feature type="region of interest" description="Disordered" evidence="1">
    <location>
        <begin position="82"/>
        <end position="105"/>
    </location>
</feature>
<keyword evidence="2" id="KW-0732">Signal</keyword>
<organism evidence="3 4">
    <name type="scientific">Caerostris extrusa</name>
    <name type="common">Bark spider</name>
    <name type="synonym">Caerostris bankana</name>
    <dbReference type="NCBI Taxonomy" id="172846"/>
    <lineage>
        <taxon>Eukaryota</taxon>
        <taxon>Metazoa</taxon>
        <taxon>Ecdysozoa</taxon>
        <taxon>Arthropoda</taxon>
        <taxon>Chelicerata</taxon>
        <taxon>Arachnida</taxon>
        <taxon>Araneae</taxon>
        <taxon>Araneomorphae</taxon>
        <taxon>Entelegynae</taxon>
        <taxon>Araneoidea</taxon>
        <taxon>Araneidae</taxon>
        <taxon>Caerostris</taxon>
    </lineage>
</organism>
<name>A0AAV4P2R2_CAEEX</name>
<proteinExistence type="predicted"/>
<evidence type="ECO:0000256" key="1">
    <source>
        <dbReference type="SAM" id="MobiDB-lite"/>
    </source>
</evidence>
<evidence type="ECO:0000313" key="3">
    <source>
        <dbReference type="EMBL" id="GIX90501.1"/>
    </source>
</evidence>
<feature type="region of interest" description="Disordered" evidence="1">
    <location>
        <begin position="26"/>
        <end position="64"/>
    </location>
</feature>
<evidence type="ECO:0000313" key="4">
    <source>
        <dbReference type="Proteomes" id="UP001054945"/>
    </source>
</evidence>
<sequence length="147" mass="16498">MGEPQPTTTHFWFLVAFLISHCQRSSNPKLPTPAGTESRSVVLEEDPDPSTNDVNASTPSPSPYIKRKEISSLASIRTNPWEKTRLRKAHQPEDDDPRLECGPNPWNFAAQIDSEGDGHKQCSKGVKERAAVYGMVTRRRRMILDQA</sequence>
<feature type="chain" id="PRO_5043764000" evidence="2">
    <location>
        <begin position="25"/>
        <end position="147"/>
    </location>
</feature>
<dbReference type="AlphaFoldDB" id="A0AAV4P2R2"/>